<dbReference type="PANTHER" id="PTHR19879">
    <property type="entry name" value="TRANSCRIPTION INITIATION FACTOR TFIID"/>
    <property type="match status" value="1"/>
</dbReference>
<dbReference type="SMART" id="SM00255">
    <property type="entry name" value="TIR"/>
    <property type="match status" value="1"/>
</dbReference>
<dbReference type="Gene3D" id="2.130.10.10">
    <property type="entry name" value="YVTN repeat-like/Quinoprotein amine dehydrogenase"/>
    <property type="match status" value="5"/>
</dbReference>
<dbReference type="SUPFAM" id="SSF52200">
    <property type="entry name" value="Toll/Interleukin receptor TIR domain"/>
    <property type="match status" value="2"/>
</dbReference>
<sequence>MAVVKPRANDIFIGYASQDGDFVRLLDKAIREQGLDPWIDFDDIPDFQHFLNGDKTYQKHIKAGIVGADVFVLVISKASLCSKTTMQRLRLAQRLNKLIVLLGEEGGFEELNKQLSSVLPNLQYLDLQAPLVSQVFEQVARNIIHLQTYIRLLARATEWDKQGRPQQYLLTPEDLKEVKKQKRWIETHKLGQQFQFTDVQKIFLETVDRVHETSEYLGKSPPDIFISYARSNKTFVENLSQALKDERWKIWLDSDRIPVAANWRDEAEEGIRYAHTVIFVICPDSLRSKNCQWEFEKAREYKKRIIPVISHSIYDRDIFRAMGLSSIHYVSFVRQDQSFRQSLHQLLDALKVHLEDLRFYRQLLVKAYEWSDCERVDRLLMPRYEYQEIKRWYKKRHDLQNVDNRELEPLLPRQKEYVQASQRYLALQRKRQSLAVLSVIGIFSGLSFLLLSTTFSEIRALVRSLDDLKGLDALVTGLQAGKRVQHNALFVRLFRSKLRAKATTALHRTALKLREINRFEEHDGKVFSVMFSPDGQQLVSVGADKTVRFWNLGKTGGENKDGLCEQDEQKEIGFHSTSVITLAYSSDQSYAATGDVNGAVKVWTCQGQLKKTLSARHQVRDSEGKTQARRVSRVQFSPGSQYLASAGSDGQVFLWTRSDEFRTLIRLEHQDQVPITTLVFSPNGRYLASADVQGRVYLWEINHQHQSSLSLEQVDVFQYQVASELQSLTALVFSPDSSLLAFAGVSGDIQLQDLKENSERLLLDHDDIVYSLVFSSDGRTLASASFDATVKLWNPREEEGKELIHTLRGHQGPVYRLAFGPQDDVLATGGADGIVRLWLREKGIQIDSFEGHEDEIASLAFAPKPVLGYATVLASSSDDGSIRLWDIDSPIQPLPHKSDVFDVTFRPDGRVIASGGIQTVRLWRPDGTSKSEMEFAKNVKVWAVDYSPSGRMLAAGGANGQIRLWRPEIDTVEPLQVLTAHPVVEDTDGSDQGVLDLSFSHNGQWLASVGTDRTLKLWRVDGERLYRYMTVAHSSDVTAVAFSADDRLLVTGTRAGSPNIKRGISLWEIIPDVGISPIKLGAQAEIDEKHEGSILAIATQPSGQGLIASGGEDGTINLWDASGQWIKSLTEHSDPVTQVSFSANGRFLASSSEDGTIRLWTSRGDLISVLERHKRAVSSVEFAPENEDVLASASADEDVLLWTLWDLDDADLTARDQNGEILKMLVSDGCEAVSPFLENNYQWDTYAMNKQFTDEALLKEIKNLKDFCNGTSIFGFSRSSR</sequence>
<dbReference type="InterPro" id="IPR035897">
    <property type="entry name" value="Toll_tir_struct_dom_sf"/>
</dbReference>
<evidence type="ECO:0000259" key="5">
    <source>
        <dbReference type="PROSITE" id="PS50104"/>
    </source>
</evidence>
<dbReference type="Pfam" id="PF00400">
    <property type="entry name" value="WD40"/>
    <property type="match status" value="14"/>
</dbReference>
<dbReference type="InterPro" id="IPR019775">
    <property type="entry name" value="WD40_repeat_CS"/>
</dbReference>
<feature type="repeat" description="WD" evidence="3">
    <location>
        <begin position="849"/>
        <end position="889"/>
    </location>
</feature>
<dbReference type="InterPro" id="IPR015943">
    <property type="entry name" value="WD40/YVTN_repeat-like_dom_sf"/>
</dbReference>
<dbReference type="InterPro" id="IPR020472">
    <property type="entry name" value="WD40_PAC1"/>
</dbReference>
<accession>A0A929FCE0</accession>
<feature type="repeat" description="WD" evidence="3">
    <location>
        <begin position="519"/>
        <end position="552"/>
    </location>
</feature>
<dbReference type="Proteomes" id="UP000615026">
    <property type="component" value="Unassembled WGS sequence"/>
</dbReference>
<dbReference type="PANTHER" id="PTHR19879:SF9">
    <property type="entry name" value="TRANSCRIPTION INITIATION FACTOR TFIID SUBUNIT 5"/>
    <property type="match status" value="1"/>
</dbReference>
<dbReference type="Pfam" id="PF13676">
    <property type="entry name" value="TIR_2"/>
    <property type="match status" value="2"/>
</dbReference>
<dbReference type="CDD" id="cd00200">
    <property type="entry name" value="WD40"/>
    <property type="match status" value="2"/>
</dbReference>
<dbReference type="SUPFAM" id="SSF50978">
    <property type="entry name" value="WD40 repeat-like"/>
    <property type="match status" value="3"/>
</dbReference>
<dbReference type="PROSITE" id="PS50294">
    <property type="entry name" value="WD_REPEATS_REGION"/>
    <property type="match status" value="10"/>
</dbReference>
<evidence type="ECO:0000256" key="4">
    <source>
        <dbReference type="SAM" id="Phobius"/>
    </source>
</evidence>
<feature type="repeat" description="WD" evidence="3">
    <location>
        <begin position="762"/>
        <end position="794"/>
    </location>
</feature>
<feature type="repeat" description="WD" evidence="3">
    <location>
        <begin position="807"/>
        <end position="838"/>
    </location>
</feature>
<evidence type="ECO:0000256" key="1">
    <source>
        <dbReference type="ARBA" id="ARBA00022574"/>
    </source>
</evidence>
<feature type="repeat" description="WD" evidence="3">
    <location>
        <begin position="941"/>
        <end position="965"/>
    </location>
</feature>
<keyword evidence="1 3" id="KW-0853">WD repeat</keyword>
<evidence type="ECO:0000256" key="3">
    <source>
        <dbReference type="PROSITE-ProRule" id="PRU00221"/>
    </source>
</evidence>
<dbReference type="PROSITE" id="PS50104">
    <property type="entry name" value="TIR"/>
    <property type="match status" value="1"/>
</dbReference>
<dbReference type="GO" id="GO:0007165">
    <property type="term" value="P:signal transduction"/>
    <property type="evidence" value="ECO:0007669"/>
    <property type="project" value="InterPro"/>
</dbReference>
<keyword evidence="4" id="KW-1133">Transmembrane helix</keyword>
<feature type="repeat" description="WD" evidence="3">
    <location>
        <begin position="1129"/>
        <end position="1160"/>
    </location>
</feature>
<reference evidence="6" key="1">
    <citation type="submission" date="2020-10" db="EMBL/GenBank/DDBJ databases">
        <authorList>
            <person name="Castelo-Branco R."/>
            <person name="Eusebio N."/>
            <person name="Adriana R."/>
            <person name="Vieira A."/>
            <person name="Brugerolle De Fraissinette N."/>
            <person name="Rezende De Castro R."/>
            <person name="Schneider M.P."/>
            <person name="Vasconcelos V."/>
            <person name="Leao P.N."/>
        </authorList>
    </citation>
    <scope>NUCLEOTIDE SEQUENCE</scope>
    <source>
        <strain evidence="6">LEGE 11479</strain>
    </source>
</reference>
<evidence type="ECO:0000313" key="6">
    <source>
        <dbReference type="EMBL" id="MBE9069894.1"/>
    </source>
</evidence>
<feature type="repeat" description="WD" evidence="3">
    <location>
        <begin position="987"/>
        <end position="1028"/>
    </location>
</feature>
<comment type="caution">
    <text evidence="6">The sequence shown here is derived from an EMBL/GenBank/DDBJ whole genome shotgun (WGS) entry which is preliminary data.</text>
</comment>
<gene>
    <name evidence="6" type="ORF">IQ260_24955</name>
</gene>
<evidence type="ECO:0000256" key="2">
    <source>
        <dbReference type="ARBA" id="ARBA00022737"/>
    </source>
</evidence>
<feature type="domain" description="TIR" evidence="5">
    <location>
        <begin position="220"/>
        <end position="354"/>
    </location>
</feature>
<dbReference type="PROSITE" id="PS50082">
    <property type="entry name" value="WD_REPEATS_2"/>
    <property type="match status" value="12"/>
</dbReference>
<protein>
    <submittedName>
        <fullName evidence="6">TIR domain-containing protein</fullName>
    </submittedName>
</protein>
<organism evidence="6 7">
    <name type="scientific">Leptolyngbya cf. ectocarpi LEGE 11479</name>
    <dbReference type="NCBI Taxonomy" id="1828722"/>
    <lineage>
        <taxon>Bacteria</taxon>
        <taxon>Bacillati</taxon>
        <taxon>Cyanobacteriota</taxon>
        <taxon>Cyanophyceae</taxon>
        <taxon>Leptolyngbyales</taxon>
        <taxon>Leptolyngbyaceae</taxon>
        <taxon>Leptolyngbya group</taxon>
        <taxon>Leptolyngbya</taxon>
    </lineage>
</organism>
<feature type="repeat" description="WD" evidence="3">
    <location>
        <begin position="572"/>
        <end position="603"/>
    </location>
</feature>
<name>A0A929FCE0_LEPEC</name>
<proteinExistence type="predicted"/>
<dbReference type="PROSITE" id="PS00678">
    <property type="entry name" value="WD_REPEATS_1"/>
    <property type="match status" value="2"/>
</dbReference>
<dbReference type="Gene3D" id="3.40.50.10140">
    <property type="entry name" value="Toll/interleukin-1 receptor homology (TIR) domain"/>
    <property type="match status" value="2"/>
</dbReference>
<keyword evidence="4" id="KW-0812">Transmembrane</keyword>
<feature type="repeat" description="WD" evidence="3">
    <location>
        <begin position="1087"/>
        <end position="1120"/>
    </location>
</feature>
<feature type="repeat" description="WD" evidence="3">
    <location>
        <begin position="1170"/>
        <end position="1204"/>
    </location>
</feature>
<dbReference type="EMBL" id="JADEXP010000337">
    <property type="protein sequence ID" value="MBE9069894.1"/>
    <property type="molecule type" value="Genomic_DNA"/>
</dbReference>
<keyword evidence="4" id="KW-0472">Membrane</keyword>
<feature type="repeat" description="WD" evidence="3">
    <location>
        <begin position="675"/>
        <end position="709"/>
    </location>
</feature>
<dbReference type="InterPro" id="IPR036322">
    <property type="entry name" value="WD40_repeat_dom_sf"/>
</dbReference>
<dbReference type="PRINTS" id="PR00320">
    <property type="entry name" value="GPROTEINBRPT"/>
</dbReference>
<dbReference type="InterPro" id="IPR000157">
    <property type="entry name" value="TIR_dom"/>
</dbReference>
<keyword evidence="7" id="KW-1185">Reference proteome</keyword>
<feature type="transmembrane region" description="Helical" evidence="4">
    <location>
        <begin position="434"/>
        <end position="455"/>
    </location>
</feature>
<dbReference type="InterPro" id="IPR001680">
    <property type="entry name" value="WD40_rpt"/>
</dbReference>
<dbReference type="RefSeq" id="WP_193995781.1">
    <property type="nucleotide sequence ID" value="NZ_JADEXP010000337.1"/>
</dbReference>
<feature type="repeat" description="WD" evidence="3">
    <location>
        <begin position="624"/>
        <end position="655"/>
    </location>
</feature>
<dbReference type="SMART" id="SM00320">
    <property type="entry name" value="WD40"/>
    <property type="match status" value="15"/>
</dbReference>
<evidence type="ECO:0000313" key="7">
    <source>
        <dbReference type="Proteomes" id="UP000615026"/>
    </source>
</evidence>
<keyword evidence="2" id="KW-0677">Repeat</keyword>